<evidence type="ECO:0000313" key="3">
    <source>
        <dbReference type="Proteomes" id="UP000738349"/>
    </source>
</evidence>
<dbReference type="EMBL" id="JAGMUV010000002">
    <property type="protein sequence ID" value="KAH7171077.1"/>
    <property type="molecule type" value="Genomic_DNA"/>
</dbReference>
<dbReference type="AlphaFoldDB" id="A0A9P9JLM9"/>
<accession>A0A9P9JLM9</accession>
<organism evidence="2 3">
    <name type="scientific">Dactylonectria macrodidyma</name>
    <dbReference type="NCBI Taxonomy" id="307937"/>
    <lineage>
        <taxon>Eukaryota</taxon>
        <taxon>Fungi</taxon>
        <taxon>Dikarya</taxon>
        <taxon>Ascomycota</taxon>
        <taxon>Pezizomycotina</taxon>
        <taxon>Sordariomycetes</taxon>
        <taxon>Hypocreomycetidae</taxon>
        <taxon>Hypocreales</taxon>
        <taxon>Nectriaceae</taxon>
        <taxon>Dactylonectria</taxon>
    </lineage>
</organism>
<feature type="chain" id="PRO_5040428778" description="Secreted protein" evidence="1">
    <location>
        <begin position="26"/>
        <end position="70"/>
    </location>
</feature>
<evidence type="ECO:0000256" key="1">
    <source>
        <dbReference type="SAM" id="SignalP"/>
    </source>
</evidence>
<evidence type="ECO:0008006" key="4">
    <source>
        <dbReference type="Google" id="ProtNLM"/>
    </source>
</evidence>
<proteinExistence type="predicted"/>
<comment type="caution">
    <text evidence="2">The sequence shown here is derived from an EMBL/GenBank/DDBJ whole genome shotgun (WGS) entry which is preliminary data.</text>
</comment>
<dbReference type="Proteomes" id="UP000738349">
    <property type="component" value="Unassembled WGS sequence"/>
</dbReference>
<name>A0A9P9JLM9_9HYPO</name>
<evidence type="ECO:0000313" key="2">
    <source>
        <dbReference type="EMBL" id="KAH7171077.1"/>
    </source>
</evidence>
<protein>
    <recommendedName>
        <fullName evidence="4">Secreted protein</fullName>
    </recommendedName>
</protein>
<reference evidence="2" key="1">
    <citation type="journal article" date="2021" name="Nat. Commun.">
        <title>Genetic determinants of endophytism in the Arabidopsis root mycobiome.</title>
        <authorList>
            <person name="Mesny F."/>
            <person name="Miyauchi S."/>
            <person name="Thiergart T."/>
            <person name="Pickel B."/>
            <person name="Atanasova L."/>
            <person name="Karlsson M."/>
            <person name="Huettel B."/>
            <person name="Barry K.W."/>
            <person name="Haridas S."/>
            <person name="Chen C."/>
            <person name="Bauer D."/>
            <person name="Andreopoulos W."/>
            <person name="Pangilinan J."/>
            <person name="LaButti K."/>
            <person name="Riley R."/>
            <person name="Lipzen A."/>
            <person name="Clum A."/>
            <person name="Drula E."/>
            <person name="Henrissat B."/>
            <person name="Kohler A."/>
            <person name="Grigoriev I.V."/>
            <person name="Martin F.M."/>
            <person name="Hacquard S."/>
        </authorList>
    </citation>
    <scope>NUCLEOTIDE SEQUENCE</scope>
    <source>
        <strain evidence="2">MPI-CAGE-AT-0147</strain>
    </source>
</reference>
<gene>
    <name evidence="2" type="ORF">EDB81DRAFT_777581</name>
</gene>
<keyword evidence="3" id="KW-1185">Reference proteome</keyword>
<sequence length="70" mass="7715">MPSRLQLLSLGRWWALWVILGSGHSRMMLPLGTCGGVAAVTTAEDHWTSLHRYARPRDQIDFAAAPPSEA</sequence>
<feature type="signal peptide" evidence="1">
    <location>
        <begin position="1"/>
        <end position="25"/>
    </location>
</feature>
<keyword evidence="1" id="KW-0732">Signal</keyword>